<sequence length="156" mass="16524">MQLAQLVPILVRCSAQEYAYAANGASKRGLFFVACGVRFHFVQSWSWQLPQDPASSCAACLVVISSCQNIKNIMRNPPTTDPTAVLAICPGESGGPKVAEDVGATEDPEADVGPDMVVDSEVTAGPVMVALVVLSVKELLQQESSLPQHLPTAERS</sequence>
<accession>A0A8E2F366</accession>
<gene>
    <name evidence="1" type="ORF">AOQ84DRAFT_405333</name>
</gene>
<dbReference type="AlphaFoldDB" id="A0A8E2F366"/>
<dbReference type="EMBL" id="KV749510">
    <property type="protein sequence ID" value="OCL09103.1"/>
    <property type="molecule type" value="Genomic_DNA"/>
</dbReference>
<organism evidence="1 2">
    <name type="scientific">Glonium stellatum</name>
    <dbReference type="NCBI Taxonomy" id="574774"/>
    <lineage>
        <taxon>Eukaryota</taxon>
        <taxon>Fungi</taxon>
        <taxon>Dikarya</taxon>
        <taxon>Ascomycota</taxon>
        <taxon>Pezizomycotina</taxon>
        <taxon>Dothideomycetes</taxon>
        <taxon>Pleosporomycetidae</taxon>
        <taxon>Gloniales</taxon>
        <taxon>Gloniaceae</taxon>
        <taxon>Glonium</taxon>
    </lineage>
</organism>
<evidence type="ECO:0000313" key="1">
    <source>
        <dbReference type="EMBL" id="OCL09103.1"/>
    </source>
</evidence>
<proteinExistence type="predicted"/>
<dbReference type="Proteomes" id="UP000250140">
    <property type="component" value="Unassembled WGS sequence"/>
</dbReference>
<keyword evidence="2" id="KW-1185">Reference proteome</keyword>
<evidence type="ECO:0000313" key="2">
    <source>
        <dbReference type="Proteomes" id="UP000250140"/>
    </source>
</evidence>
<protein>
    <submittedName>
        <fullName evidence="1">Uncharacterized protein</fullName>
    </submittedName>
</protein>
<reference evidence="1 2" key="1">
    <citation type="journal article" date="2016" name="Nat. Commun.">
        <title>Ectomycorrhizal ecology is imprinted in the genome of the dominant symbiotic fungus Cenococcum geophilum.</title>
        <authorList>
            <consortium name="DOE Joint Genome Institute"/>
            <person name="Peter M."/>
            <person name="Kohler A."/>
            <person name="Ohm R.A."/>
            <person name="Kuo A."/>
            <person name="Krutzmann J."/>
            <person name="Morin E."/>
            <person name="Arend M."/>
            <person name="Barry K.W."/>
            <person name="Binder M."/>
            <person name="Choi C."/>
            <person name="Clum A."/>
            <person name="Copeland A."/>
            <person name="Grisel N."/>
            <person name="Haridas S."/>
            <person name="Kipfer T."/>
            <person name="LaButti K."/>
            <person name="Lindquist E."/>
            <person name="Lipzen A."/>
            <person name="Maire R."/>
            <person name="Meier B."/>
            <person name="Mihaltcheva S."/>
            <person name="Molinier V."/>
            <person name="Murat C."/>
            <person name="Poggeler S."/>
            <person name="Quandt C.A."/>
            <person name="Sperisen C."/>
            <person name="Tritt A."/>
            <person name="Tisserant E."/>
            <person name="Crous P.W."/>
            <person name="Henrissat B."/>
            <person name="Nehls U."/>
            <person name="Egli S."/>
            <person name="Spatafora J.W."/>
            <person name="Grigoriev I.V."/>
            <person name="Martin F.M."/>
        </authorList>
    </citation>
    <scope>NUCLEOTIDE SEQUENCE [LARGE SCALE GENOMIC DNA]</scope>
    <source>
        <strain evidence="1 2">CBS 207.34</strain>
    </source>
</reference>
<name>A0A8E2F366_9PEZI</name>